<gene>
    <name evidence="4" type="ORF">BLA27_23435</name>
</gene>
<evidence type="ECO:0000259" key="3">
    <source>
        <dbReference type="PROSITE" id="PS51208"/>
    </source>
</evidence>
<dbReference type="PROSITE" id="PS51208">
    <property type="entry name" value="AUTOTRANSPORTER"/>
    <property type="match status" value="1"/>
</dbReference>
<evidence type="ECO:0000256" key="2">
    <source>
        <dbReference type="SAM" id="SignalP"/>
    </source>
</evidence>
<dbReference type="PANTHER" id="PTHR35037">
    <property type="entry name" value="C-TERMINAL REGION OF AIDA-LIKE PROTEIN"/>
    <property type="match status" value="1"/>
</dbReference>
<feature type="chain" id="PRO_5009638975" description="Autotransporter domain-containing protein" evidence="2">
    <location>
        <begin position="36"/>
        <end position="1692"/>
    </location>
</feature>
<name>A0A1J6HFB7_9HYPH</name>
<dbReference type="Pfam" id="PF18883">
    <property type="entry name" value="AC_1"/>
    <property type="match status" value="1"/>
</dbReference>
<dbReference type="InterPro" id="IPR006315">
    <property type="entry name" value="OM_autotransptr_brl_dom"/>
</dbReference>
<dbReference type="PANTHER" id="PTHR35037:SF7">
    <property type="entry name" value="AUTOTRANSPORTER"/>
    <property type="match status" value="1"/>
</dbReference>
<dbReference type="GO" id="GO:0019867">
    <property type="term" value="C:outer membrane"/>
    <property type="evidence" value="ECO:0007669"/>
    <property type="project" value="InterPro"/>
</dbReference>
<dbReference type="Gene3D" id="2.160.20.20">
    <property type="match status" value="3"/>
</dbReference>
<feature type="signal peptide" evidence="2">
    <location>
        <begin position="1"/>
        <end position="35"/>
    </location>
</feature>
<dbReference type="EMBL" id="MOEC01000035">
    <property type="protein sequence ID" value="OIS91059.1"/>
    <property type="molecule type" value="Genomic_DNA"/>
</dbReference>
<feature type="domain" description="Autotransporter" evidence="3">
    <location>
        <begin position="1374"/>
        <end position="1692"/>
    </location>
</feature>
<dbReference type="Gene3D" id="2.40.128.130">
    <property type="entry name" value="Autotransporter beta-domain"/>
    <property type="match status" value="1"/>
</dbReference>
<dbReference type="InterPro" id="IPR011050">
    <property type="entry name" value="Pectin_lyase_fold/virulence"/>
</dbReference>
<dbReference type="RefSeq" id="WP_071633794.1">
    <property type="nucleotide sequence ID" value="NZ_MOEC01000035.1"/>
</dbReference>
<evidence type="ECO:0000313" key="5">
    <source>
        <dbReference type="Proteomes" id="UP000182985"/>
    </source>
</evidence>
<feature type="compositionally biased region" description="Gly residues" evidence="1">
    <location>
        <begin position="1323"/>
        <end position="1333"/>
    </location>
</feature>
<keyword evidence="5" id="KW-1185">Reference proteome</keyword>
<organism evidence="4 5">
    <name type="scientific">Brucella cytisi</name>
    <dbReference type="NCBI Taxonomy" id="407152"/>
    <lineage>
        <taxon>Bacteria</taxon>
        <taxon>Pseudomonadati</taxon>
        <taxon>Pseudomonadota</taxon>
        <taxon>Alphaproteobacteria</taxon>
        <taxon>Hyphomicrobiales</taxon>
        <taxon>Brucellaceae</taxon>
        <taxon>Brucella/Ochrobactrum group</taxon>
        <taxon>Brucella</taxon>
    </lineage>
</organism>
<keyword evidence="2" id="KW-0732">Signal</keyword>
<dbReference type="SUPFAM" id="SSF51126">
    <property type="entry name" value="Pectin lyase-like"/>
    <property type="match status" value="1"/>
</dbReference>
<dbReference type="NCBIfam" id="TIGR01414">
    <property type="entry name" value="autotrans_barl"/>
    <property type="match status" value="2"/>
</dbReference>
<dbReference type="InterPro" id="IPR006626">
    <property type="entry name" value="PbH1"/>
</dbReference>
<dbReference type="InterPro" id="IPR036709">
    <property type="entry name" value="Autotransporte_beta_dom_sf"/>
</dbReference>
<dbReference type="Pfam" id="PF03797">
    <property type="entry name" value="Autotransporter"/>
    <property type="match status" value="1"/>
</dbReference>
<sequence length="1692" mass="168775">MPIKKHQRKSAIRNSVRKLCLSTSFLTILAAPALAQQGVLANGTDVTIPPDTVINTTPEFIAGAGVLVVNGGSIKTDGPVSIDTSGDGAAGVWVENNGSKAEIRQATITTTGSNSSFGGSAYGFLAKDGGAVSVSDTDVTTNGTYAVGVLAEDAGSSIDFKGGSITSTGDLGNASGEDPSQRYATVLARQGGQITMSAVEIANKGQINRGVGVLTQDGGSIISVNDSDINAAQGATARDGGHLTLTNTSVEARQQGIYAGGEAAEIDMTGGSINMTVSDFRGEAVLAANGGTASLTGVKVDTVNDSGHGALVMGDSTVNLTDTNINTSGVGADGVRVGWSADRFTGGTANVTGGKIVTTGEGADGLDVLGAGSLANVGASTVSTSGAHAHGVAATDGGAVSVSDTDVTTNGTYAVGVLAENAGSSIDYNGGKITSNGDLGNASGEDPSQRYATVLARQGGQITMSAVEIANKGQINRGVGVLAQDGGSIISVNDSDINAAQGATARDGGHLTLTNTSVEARQQGIYAGGEAAEIDMTGGSISMTVSDFRGEAVLAANGGTASLTGVKVDTVNDSGHGALVMGDSTVNLTDTNINTSGVGADGVRVGWSADRFTGGTANVTGGKIVTTGEGADGLDVLGAGSLAKVDGATIMTNGGGAHGAFSGDGGFVELDASKITTMGTEAAGAKSSGMGSVVTVAGGSVTTTGDNAWGLAATDGGTISSSDTTTENRLKIKTTGDNARGVWASNGGVIELANTDISTSGGYDPAVSNQWGARGVSAEDGGSVVLGNTTVSTRGQFAHGLYATGLAGASSTVKMANGTIQTSGPAAHGARALGSASIDLDNVNVSTIGTGSTGVSAANGGTASINGGQIATSGDKAAGIDALSGSTVTVDGTIIKTQGGGEGVSWSVGVLAGGASKVDLQNSTIETSGYRGEGINVFGDGSYVGMADGKITTTGANADGAVAFDGGTASLSNVAVSTFNGRGVVAGDAGSSLTMTGGSVTTKGSGDDQSAVFAVRGASINLTGVAVQTEGDDARGLHAFNAGSTINAMGVGVTTLGAGSHGVFASDSGVINITDSAIETKGADANAVQSFAGNAGTVNTITLKNSVLEANNGASIAVSGGVANIDFIDSKAVVNDGRWLNVRANEAGEAAVANVFIDPSEIRGAAITEAGSVSNVTLQESLWTMTGNSNLTNLAVNDSTILFDTANPYKALSVGTLSTYGGSFLLNTRLNEGGAASETDKIVVAGNADGNGSITIRNNGGTGAATGTGPSDGIQVVQIGGKSNADFKLAAPAIVGNYDYQLAKADGQNWYLQTAGEDPVPDNGGGDNGGGSDDGGHMADIIPGENIALAAAQQHVLTTLDTFHERVGELRSEEMEDGFHAWTRGIGKTGSYSPGISGYAGHGFDQTTGGFQIGGDYSVSDAVVVGDKLTFGVFGEYAHSNFDVSGRTAEGSIASKGLGGYVTWQQKAPTNEKPGTGAYVDAVIKHDWLDFDVRAKSVSGFDMENGYNGRALSASIETGYGFDLGNNVVLQPQAQLTWSKVDADSFTDPYGITIRDQQAESLTGRLGVRLEKTFYFGDNPQDAIGQVKPKAKGKKGHARPAVLPATPKKKKFIRSVTTFVDANARHEFKGENGLIANGDRIGSDMSGTRYDVGAGVVARVNKDLSLYARGAVEFGGSTNVAGKVSGGFKITW</sequence>
<dbReference type="InterPro" id="IPR043990">
    <property type="entry name" value="AC_1"/>
</dbReference>
<dbReference type="OrthoDB" id="6053567at2"/>
<accession>A0A1J6HFB7</accession>
<feature type="region of interest" description="Disordered" evidence="1">
    <location>
        <begin position="1313"/>
        <end position="1335"/>
    </location>
</feature>
<dbReference type="SMART" id="SM00869">
    <property type="entry name" value="Autotransporter"/>
    <property type="match status" value="1"/>
</dbReference>
<dbReference type="InterPro" id="IPR012332">
    <property type="entry name" value="Autotransporter_pectin_lyase_C"/>
</dbReference>
<evidence type="ECO:0000313" key="4">
    <source>
        <dbReference type="EMBL" id="OIS91059.1"/>
    </source>
</evidence>
<evidence type="ECO:0000256" key="1">
    <source>
        <dbReference type="SAM" id="MobiDB-lite"/>
    </source>
</evidence>
<dbReference type="InterPro" id="IPR005546">
    <property type="entry name" value="Autotransporte_beta"/>
</dbReference>
<dbReference type="InterPro" id="IPR051551">
    <property type="entry name" value="Autotransporter_adhesion"/>
</dbReference>
<comment type="caution">
    <text evidence="4">The sequence shown here is derived from an EMBL/GenBank/DDBJ whole genome shotgun (WGS) entry which is preliminary data.</text>
</comment>
<dbReference type="SUPFAM" id="SSF103515">
    <property type="entry name" value="Autotransporter"/>
    <property type="match status" value="2"/>
</dbReference>
<dbReference type="Proteomes" id="UP000182985">
    <property type="component" value="Unassembled WGS sequence"/>
</dbReference>
<proteinExistence type="predicted"/>
<reference evidence="4 5" key="1">
    <citation type="submission" date="2016-10" db="EMBL/GenBank/DDBJ databases">
        <title>The Draft Genome Sequence of the Potato Rhizosphere Bacteria Ochrobactrum sp. IPA7.2.</title>
        <authorList>
            <person name="Gogoleva N.E."/>
            <person name="Khlopko Y.A."/>
            <person name="Burygin G.L."/>
            <person name="Plotnikov A.O."/>
        </authorList>
    </citation>
    <scope>NUCLEOTIDE SEQUENCE [LARGE SCALE GENOMIC DNA]</scope>
    <source>
        <strain evidence="4 5">IPA7.2</strain>
    </source>
</reference>
<protein>
    <recommendedName>
        <fullName evidence="3">Autotransporter domain-containing protein</fullName>
    </recommendedName>
</protein>
<dbReference type="SMART" id="SM00710">
    <property type="entry name" value="PbH1"/>
    <property type="match status" value="9"/>
</dbReference>